<gene>
    <name evidence="5" type="ORF">Csa_5G650540</name>
</gene>
<reference evidence="5 6" key="4">
    <citation type="journal article" date="2011" name="BMC Genomics">
        <title>RNA-Seq improves annotation of protein-coding genes in the cucumber genome.</title>
        <authorList>
            <person name="Li Z."/>
            <person name="Zhang Z."/>
            <person name="Yan P."/>
            <person name="Huang S."/>
            <person name="Fei Z."/>
            <person name="Lin K."/>
        </authorList>
    </citation>
    <scope>NUCLEOTIDE SEQUENCE [LARGE SCALE GENOMIC DNA]</scope>
    <source>
        <strain evidence="6">cv. 9930</strain>
    </source>
</reference>
<comment type="similarity">
    <text evidence="2">Belongs to the DEFL family.</text>
</comment>
<evidence type="ECO:0000256" key="4">
    <source>
        <dbReference type="ARBA" id="ARBA00022729"/>
    </source>
</evidence>
<proteinExistence type="inferred from homology"/>
<name>A0A0A0KUV4_CUCSA</name>
<keyword evidence="3" id="KW-0964">Secreted</keyword>
<keyword evidence="6" id="KW-1185">Reference proteome</keyword>
<keyword evidence="4" id="KW-0732">Signal</keyword>
<dbReference type="GO" id="GO:0007165">
    <property type="term" value="P:signal transduction"/>
    <property type="evidence" value="ECO:0007669"/>
    <property type="project" value="InterPro"/>
</dbReference>
<protein>
    <submittedName>
        <fullName evidence="5">Uncharacterized protein</fullName>
    </submittedName>
</protein>
<organism evidence="5 6">
    <name type="scientific">Cucumis sativus</name>
    <name type="common">Cucumber</name>
    <dbReference type="NCBI Taxonomy" id="3659"/>
    <lineage>
        <taxon>Eukaryota</taxon>
        <taxon>Viridiplantae</taxon>
        <taxon>Streptophyta</taxon>
        <taxon>Embryophyta</taxon>
        <taxon>Tracheophyta</taxon>
        <taxon>Spermatophyta</taxon>
        <taxon>Magnoliopsida</taxon>
        <taxon>eudicotyledons</taxon>
        <taxon>Gunneridae</taxon>
        <taxon>Pentapetalae</taxon>
        <taxon>rosids</taxon>
        <taxon>fabids</taxon>
        <taxon>Cucurbitales</taxon>
        <taxon>Cucurbitaceae</taxon>
        <taxon>Benincaseae</taxon>
        <taxon>Cucumis</taxon>
    </lineage>
</organism>
<dbReference type="Proteomes" id="UP000029981">
    <property type="component" value="Chromosome 5"/>
</dbReference>
<evidence type="ECO:0000256" key="2">
    <source>
        <dbReference type="ARBA" id="ARBA00006722"/>
    </source>
</evidence>
<evidence type="ECO:0000256" key="3">
    <source>
        <dbReference type="ARBA" id="ARBA00022525"/>
    </source>
</evidence>
<dbReference type="GO" id="GO:0005576">
    <property type="term" value="C:extracellular region"/>
    <property type="evidence" value="ECO:0007669"/>
    <property type="project" value="UniProtKB-SubCell"/>
</dbReference>
<accession>A0A0A0KUV4</accession>
<comment type="subcellular location">
    <subcellularLocation>
        <location evidence="1">Secreted</location>
    </subcellularLocation>
</comment>
<reference evidence="5 6" key="2">
    <citation type="journal article" date="2009" name="PLoS ONE">
        <title>An integrated genetic and cytogenetic map of the cucumber genome.</title>
        <authorList>
            <person name="Ren Y."/>
            <person name="Zhang Z."/>
            <person name="Liu J."/>
            <person name="Staub J.E."/>
            <person name="Han Y."/>
            <person name="Cheng Z."/>
            <person name="Li X."/>
            <person name="Lu J."/>
            <person name="Miao H."/>
            <person name="Kang H."/>
            <person name="Xie B."/>
            <person name="Gu X."/>
            <person name="Wang X."/>
            <person name="Du Y."/>
            <person name="Jin W."/>
            <person name="Huang S."/>
        </authorList>
    </citation>
    <scope>NUCLEOTIDE SEQUENCE [LARGE SCALE GENOMIC DNA]</scope>
    <source>
        <strain evidence="6">cv. 9930</strain>
    </source>
</reference>
<dbReference type="Gramene" id="KGN52689">
    <property type="protein sequence ID" value="KGN52689"/>
    <property type="gene ID" value="Csa_5G650540"/>
</dbReference>
<reference evidence="5 6" key="3">
    <citation type="journal article" date="2010" name="BMC Genomics">
        <title>Transcriptome sequencing and comparative analysis of cucumber flowers with different sex types.</title>
        <authorList>
            <person name="Guo S."/>
            <person name="Zheng Y."/>
            <person name="Joung J.G."/>
            <person name="Liu S."/>
            <person name="Zhang Z."/>
            <person name="Crasta O.R."/>
            <person name="Sobral B.W."/>
            <person name="Xu Y."/>
            <person name="Huang S."/>
            <person name="Fei Z."/>
        </authorList>
    </citation>
    <scope>NUCLEOTIDE SEQUENCE [LARGE SCALE GENOMIC DNA]</scope>
    <source>
        <strain evidence="6">cv. 9930</strain>
    </source>
</reference>
<dbReference type="InterPro" id="IPR010682">
    <property type="entry name" value="SCRL"/>
</dbReference>
<dbReference type="EMBL" id="CM002926">
    <property type="protein sequence ID" value="KGN52689.1"/>
    <property type="molecule type" value="Genomic_DNA"/>
</dbReference>
<evidence type="ECO:0000313" key="6">
    <source>
        <dbReference type="Proteomes" id="UP000029981"/>
    </source>
</evidence>
<dbReference type="Pfam" id="PF06876">
    <property type="entry name" value="SCRL"/>
    <property type="match status" value="1"/>
</dbReference>
<evidence type="ECO:0000256" key="1">
    <source>
        <dbReference type="ARBA" id="ARBA00004613"/>
    </source>
</evidence>
<evidence type="ECO:0000313" key="5">
    <source>
        <dbReference type="EMBL" id="KGN52689.1"/>
    </source>
</evidence>
<reference evidence="5 6" key="1">
    <citation type="journal article" date="2009" name="Nat. Genet.">
        <title>The genome of the cucumber, Cucumis sativus L.</title>
        <authorList>
            <person name="Huang S."/>
            <person name="Li R."/>
            <person name="Zhang Z."/>
            <person name="Li L."/>
            <person name="Gu X."/>
            <person name="Fan W."/>
            <person name="Lucas W.J."/>
            <person name="Wang X."/>
            <person name="Xie B."/>
            <person name="Ni P."/>
            <person name="Ren Y."/>
            <person name="Zhu H."/>
            <person name="Li J."/>
            <person name="Lin K."/>
            <person name="Jin W."/>
            <person name="Fei Z."/>
            <person name="Li G."/>
            <person name="Staub J."/>
            <person name="Kilian A."/>
            <person name="van der Vossen E.A."/>
            <person name="Wu Y."/>
            <person name="Guo J."/>
            <person name="He J."/>
            <person name="Jia Z."/>
            <person name="Ren Y."/>
            <person name="Tian G."/>
            <person name="Lu Y."/>
            <person name="Ruan J."/>
            <person name="Qian W."/>
            <person name="Wang M."/>
            <person name="Huang Q."/>
            <person name="Li B."/>
            <person name="Xuan Z."/>
            <person name="Cao J."/>
            <person name="Asan"/>
            <person name="Wu Z."/>
            <person name="Zhang J."/>
            <person name="Cai Q."/>
            <person name="Bai Y."/>
            <person name="Zhao B."/>
            <person name="Han Y."/>
            <person name="Li Y."/>
            <person name="Li X."/>
            <person name="Wang S."/>
            <person name="Shi Q."/>
            <person name="Liu S."/>
            <person name="Cho W.K."/>
            <person name="Kim J.Y."/>
            <person name="Xu Y."/>
            <person name="Heller-Uszynska K."/>
            <person name="Miao H."/>
            <person name="Cheng Z."/>
            <person name="Zhang S."/>
            <person name="Wu J."/>
            <person name="Yang Y."/>
            <person name="Kang H."/>
            <person name="Li M."/>
            <person name="Liang H."/>
            <person name="Ren X."/>
            <person name="Shi Z."/>
            <person name="Wen M."/>
            <person name="Jian M."/>
            <person name="Yang H."/>
            <person name="Zhang G."/>
            <person name="Yang Z."/>
            <person name="Chen R."/>
            <person name="Liu S."/>
            <person name="Li J."/>
            <person name="Ma L."/>
            <person name="Liu H."/>
            <person name="Zhou Y."/>
            <person name="Zhao J."/>
            <person name="Fang X."/>
            <person name="Li G."/>
            <person name="Fang L."/>
            <person name="Li Y."/>
            <person name="Liu D."/>
            <person name="Zheng H."/>
            <person name="Zhang Y."/>
            <person name="Qin N."/>
            <person name="Li Z."/>
            <person name="Yang G."/>
            <person name="Yang S."/>
            <person name="Bolund L."/>
            <person name="Kristiansen K."/>
            <person name="Zheng H."/>
            <person name="Li S."/>
            <person name="Zhang X."/>
            <person name="Yang H."/>
            <person name="Wang J."/>
            <person name="Sun R."/>
            <person name="Zhang B."/>
            <person name="Jiang S."/>
            <person name="Wang J."/>
            <person name="Du Y."/>
            <person name="Li S."/>
        </authorList>
    </citation>
    <scope>NUCLEOTIDE SEQUENCE [LARGE SCALE GENOMIC DNA]</scope>
    <source>
        <strain evidence="6">cv. 9930</strain>
    </source>
</reference>
<sequence>MYVWRGDAGSDQDQPRTCPVKFASTGTCQEPYGTAGCYDEVMGKYGNFPPKDCQCIPNGDNSRFCQCNIYC</sequence>
<dbReference type="AlphaFoldDB" id="A0A0A0KUV4"/>